<organism evidence="7">
    <name type="scientific">Timema poppense</name>
    <name type="common">Walking stick</name>
    <dbReference type="NCBI Taxonomy" id="170557"/>
    <lineage>
        <taxon>Eukaryota</taxon>
        <taxon>Metazoa</taxon>
        <taxon>Ecdysozoa</taxon>
        <taxon>Arthropoda</taxon>
        <taxon>Hexapoda</taxon>
        <taxon>Insecta</taxon>
        <taxon>Pterygota</taxon>
        <taxon>Neoptera</taxon>
        <taxon>Polyneoptera</taxon>
        <taxon>Phasmatodea</taxon>
        <taxon>Timematodea</taxon>
        <taxon>Timematoidea</taxon>
        <taxon>Timematidae</taxon>
        <taxon>Timema</taxon>
    </lineage>
</organism>
<gene>
    <name evidence="7" type="ORF">TPSB3V08_LOCUS13475</name>
</gene>
<evidence type="ECO:0000256" key="2">
    <source>
        <dbReference type="ARBA" id="ARBA00009533"/>
    </source>
</evidence>
<evidence type="ECO:0000256" key="1">
    <source>
        <dbReference type="ARBA" id="ARBA00001933"/>
    </source>
</evidence>
<reference evidence="7" key="1">
    <citation type="submission" date="2020-11" db="EMBL/GenBank/DDBJ databases">
        <authorList>
            <person name="Tran Van P."/>
        </authorList>
    </citation>
    <scope>NUCLEOTIDE SEQUENCE</scope>
</reference>
<proteinExistence type="inferred from homology"/>
<accession>A0A7R9HFE0</accession>
<dbReference type="GO" id="GO:0004351">
    <property type="term" value="F:glutamate decarboxylase activity"/>
    <property type="evidence" value="ECO:0007669"/>
    <property type="project" value="TreeGrafter"/>
</dbReference>
<dbReference type="PANTHER" id="PTHR45677">
    <property type="entry name" value="GLUTAMATE DECARBOXYLASE-RELATED"/>
    <property type="match status" value="1"/>
</dbReference>
<dbReference type="GO" id="GO:0030170">
    <property type="term" value="F:pyridoxal phosphate binding"/>
    <property type="evidence" value="ECO:0007669"/>
    <property type="project" value="InterPro"/>
</dbReference>
<dbReference type="Pfam" id="PF00282">
    <property type="entry name" value="Pyridoxal_deC"/>
    <property type="match status" value="1"/>
</dbReference>
<dbReference type="SUPFAM" id="SSF53383">
    <property type="entry name" value="PLP-dependent transferases"/>
    <property type="match status" value="1"/>
</dbReference>
<dbReference type="InterPro" id="IPR015421">
    <property type="entry name" value="PyrdxlP-dep_Trfase_major"/>
</dbReference>
<evidence type="ECO:0000256" key="5">
    <source>
        <dbReference type="ARBA" id="ARBA00023239"/>
    </source>
</evidence>
<evidence type="ECO:0000256" key="6">
    <source>
        <dbReference type="RuleBase" id="RU000382"/>
    </source>
</evidence>
<evidence type="ECO:0000256" key="3">
    <source>
        <dbReference type="ARBA" id="ARBA00022793"/>
    </source>
</evidence>
<dbReference type="AlphaFoldDB" id="A0A7R9HFE0"/>
<evidence type="ECO:0000313" key="7">
    <source>
        <dbReference type="EMBL" id="CAD7420060.1"/>
    </source>
</evidence>
<name>A0A7R9HFE0_TIMPO</name>
<dbReference type="EMBL" id="OD026461">
    <property type="protein sequence ID" value="CAD7420060.1"/>
    <property type="molecule type" value="Genomic_DNA"/>
</dbReference>
<dbReference type="InterPro" id="IPR002129">
    <property type="entry name" value="PyrdxlP-dep_de-COase"/>
</dbReference>
<dbReference type="GO" id="GO:0009449">
    <property type="term" value="P:gamma-aminobutyric acid biosynthetic process"/>
    <property type="evidence" value="ECO:0007669"/>
    <property type="project" value="TreeGrafter"/>
</dbReference>
<dbReference type="InterPro" id="IPR015424">
    <property type="entry name" value="PyrdxlP-dep_Trfase"/>
</dbReference>
<protein>
    <recommendedName>
        <fullName evidence="8">Glutamate decarboxylase</fullName>
    </recommendedName>
</protein>
<evidence type="ECO:0000256" key="4">
    <source>
        <dbReference type="ARBA" id="ARBA00022898"/>
    </source>
</evidence>
<dbReference type="Gene3D" id="3.40.640.10">
    <property type="entry name" value="Type I PLP-dependent aspartate aminotransferase-like (Major domain)"/>
    <property type="match status" value="1"/>
</dbReference>
<keyword evidence="4 6" id="KW-0663">Pyridoxal phosphate</keyword>
<keyword evidence="5 6" id="KW-0456">Lyase</keyword>
<comment type="similarity">
    <text evidence="2 6">Belongs to the group II decarboxylase family.</text>
</comment>
<evidence type="ECO:0008006" key="8">
    <source>
        <dbReference type="Google" id="ProtNLM"/>
    </source>
</evidence>
<sequence>MIPEELERLVLERKSRGHIPFFVNATSGTTVLGAFDPLEPIADICQKYRMWLHVDVSGSRRWGGKIELLFLLKAASVVEWSKASLSQ</sequence>
<dbReference type="GO" id="GO:0005737">
    <property type="term" value="C:cytoplasm"/>
    <property type="evidence" value="ECO:0007669"/>
    <property type="project" value="TreeGrafter"/>
</dbReference>
<dbReference type="PANTHER" id="PTHR45677:SF10">
    <property type="entry name" value="GLUTAMATE DECARBOXYLASE"/>
    <property type="match status" value="1"/>
</dbReference>
<keyword evidence="3" id="KW-0210">Decarboxylase</keyword>
<comment type="cofactor">
    <cofactor evidence="1 6">
        <name>pyridoxal 5'-phosphate</name>
        <dbReference type="ChEBI" id="CHEBI:597326"/>
    </cofactor>
</comment>